<dbReference type="PRINTS" id="PR00081">
    <property type="entry name" value="GDHRDH"/>
</dbReference>
<dbReference type="SUPFAM" id="SSF51735">
    <property type="entry name" value="NAD(P)-binding Rossmann-fold domains"/>
    <property type="match status" value="1"/>
</dbReference>
<comment type="caution">
    <text evidence="6">The sequence shown here is derived from an EMBL/GenBank/DDBJ whole genome shotgun (WGS) entry which is preliminary data.</text>
</comment>
<dbReference type="Proteomes" id="UP001183226">
    <property type="component" value="Unassembled WGS sequence"/>
</dbReference>
<evidence type="ECO:0000256" key="4">
    <source>
        <dbReference type="SAM" id="MobiDB-lite"/>
    </source>
</evidence>
<dbReference type="EMBL" id="JAVREK010000006">
    <property type="protein sequence ID" value="MDT0302024.1"/>
    <property type="molecule type" value="Genomic_DNA"/>
</dbReference>
<dbReference type="InterPro" id="IPR002347">
    <property type="entry name" value="SDR_fam"/>
</dbReference>
<evidence type="ECO:0000256" key="1">
    <source>
        <dbReference type="ARBA" id="ARBA00006484"/>
    </source>
</evidence>
<dbReference type="EC" id="1.-.-.-" evidence="6"/>
<feature type="compositionally biased region" description="Gly residues" evidence="4">
    <location>
        <begin position="358"/>
        <end position="371"/>
    </location>
</feature>
<dbReference type="CDD" id="cd05233">
    <property type="entry name" value="SDR_c"/>
    <property type="match status" value="1"/>
</dbReference>
<dbReference type="Pfam" id="PF00106">
    <property type="entry name" value="adh_short"/>
    <property type="match status" value="1"/>
</dbReference>
<dbReference type="RefSeq" id="WP_311544510.1">
    <property type="nucleotide sequence ID" value="NZ_JAVREK010000006.1"/>
</dbReference>
<accession>A0ABU2KRX2</accession>
<evidence type="ECO:0000313" key="6">
    <source>
        <dbReference type="EMBL" id="MDT0302024.1"/>
    </source>
</evidence>
<name>A0ABU2KRX2_9ACTN</name>
<evidence type="ECO:0000259" key="5">
    <source>
        <dbReference type="SMART" id="SM00822"/>
    </source>
</evidence>
<dbReference type="InterPro" id="IPR036291">
    <property type="entry name" value="NAD(P)-bd_dom_sf"/>
</dbReference>
<dbReference type="GO" id="GO:0016491">
    <property type="term" value="F:oxidoreductase activity"/>
    <property type="evidence" value="ECO:0007669"/>
    <property type="project" value="UniProtKB-KW"/>
</dbReference>
<feature type="region of interest" description="Disordered" evidence="4">
    <location>
        <begin position="353"/>
        <end position="377"/>
    </location>
</feature>
<evidence type="ECO:0000313" key="7">
    <source>
        <dbReference type="Proteomes" id="UP001183226"/>
    </source>
</evidence>
<dbReference type="Gene3D" id="3.40.50.720">
    <property type="entry name" value="NAD(P)-binding Rossmann-like Domain"/>
    <property type="match status" value="1"/>
</dbReference>
<dbReference type="PRINTS" id="PR00080">
    <property type="entry name" value="SDRFAMILY"/>
</dbReference>
<evidence type="ECO:0000256" key="3">
    <source>
        <dbReference type="RuleBase" id="RU000363"/>
    </source>
</evidence>
<evidence type="ECO:0000256" key="2">
    <source>
        <dbReference type="ARBA" id="ARBA00023002"/>
    </source>
</evidence>
<dbReference type="PANTHER" id="PTHR44196:SF1">
    <property type="entry name" value="DEHYDROGENASE_REDUCTASE SDR FAMILY MEMBER 7B"/>
    <property type="match status" value="1"/>
</dbReference>
<keyword evidence="2 6" id="KW-0560">Oxidoreductase</keyword>
<gene>
    <name evidence="6" type="ORF">RM446_07860</name>
</gene>
<proteinExistence type="inferred from homology"/>
<reference evidence="7" key="1">
    <citation type="submission" date="2023-07" db="EMBL/GenBank/DDBJ databases">
        <title>30 novel species of actinomycetes from the DSMZ collection.</title>
        <authorList>
            <person name="Nouioui I."/>
        </authorList>
    </citation>
    <scope>NUCLEOTIDE SEQUENCE [LARGE SCALE GENOMIC DNA]</scope>
    <source>
        <strain evidence="7">DSM 45055</strain>
    </source>
</reference>
<sequence length="377" mass="38507">MRVVGRGNGERGRDRSAAAVACGAAVAGTAAAAGAAGIAALCRRRGGAGLVGRTALVTGGSRGLGLLIARELGRRGCRVLVAARSADALGAAVADLRGEGADAHGLVCDLARDSEVTALAARVCDEYGGVDVLVNNAGVIRVGPAAAMSEDDVAQALDTMFWGPLRLTRALLPGLRERRGRVVTITSIGGRISVPHLLPYSCAKFAEVALSRGLDAETAGSGVRFTTVVPGLMRTGSHLGVEVTGSPRREYIWFAAAAGLPVLSMDAERAARTIVSAALRGRRHLVLTPAARAALIADGISPGLVQAALRTTARLLPHGESAEVLTGAQARRRTGAFLRALTRLNDNAARRFNQVPGLRGGGAADGSGPRGPRGHEG</sequence>
<comment type="similarity">
    <text evidence="1 3">Belongs to the short-chain dehydrogenases/reductases (SDR) family.</text>
</comment>
<protein>
    <submittedName>
        <fullName evidence="6">SDR family oxidoreductase</fullName>
        <ecNumber evidence="6">1.-.-.-</ecNumber>
    </submittedName>
</protein>
<keyword evidence="7" id="KW-1185">Reference proteome</keyword>
<organism evidence="6 7">
    <name type="scientific">Streptomonospora wellingtoniae</name>
    <dbReference type="NCBI Taxonomy" id="3075544"/>
    <lineage>
        <taxon>Bacteria</taxon>
        <taxon>Bacillati</taxon>
        <taxon>Actinomycetota</taxon>
        <taxon>Actinomycetes</taxon>
        <taxon>Streptosporangiales</taxon>
        <taxon>Nocardiopsidaceae</taxon>
        <taxon>Streptomonospora</taxon>
    </lineage>
</organism>
<dbReference type="InterPro" id="IPR057326">
    <property type="entry name" value="KR_dom"/>
</dbReference>
<dbReference type="PANTHER" id="PTHR44196">
    <property type="entry name" value="DEHYDROGENASE/REDUCTASE SDR FAMILY MEMBER 7B"/>
    <property type="match status" value="1"/>
</dbReference>
<dbReference type="SMART" id="SM00822">
    <property type="entry name" value="PKS_KR"/>
    <property type="match status" value="1"/>
</dbReference>
<feature type="domain" description="Ketoreductase" evidence="5">
    <location>
        <begin position="53"/>
        <end position="303"/>
    </location>
</feature>